<name>A0A0S4JRQ4_BODSA</name>
<gene>
    <name evidence="3" type="ORF">BSAL_42985</name>
</gene>
<evidence type="ECO:0000313" key="3">
    <source>
        <dbReference type="EMBL" id="CUG93459.1"/>
    </source>
</evidence>
<feature type="compositionally biased region" description="Low complexity" evidence="2">
    <location>
        <begin position="1141"/>
        <end position="1159"/>
    </location>
</feature>
<feature type="coiled-coil region" evidence="1">
    <location>
        <begin position="340"/>
        <end position="399"/>
    </location>
</feature>
<feature type="coiled-coil region" evidence="1">
    <location>
        <begin position="85"/>
        <end position="119"/>
    </location>
</feature>
<protein>
    <submittedName>
        <fullName evidence="3">Uncharacterized protein</fullName>
    </submittedName>
</protein>
<proteinExistence type="predicted"/>
<reference evidence="4" key="1">
    <citation type="submission" date="2015-09" db="EMBL/GenBank/DDBJ databases">
        <authorList>
            <consortium name="Pathogen Informatics"/>
        </authorList>
    </citation>
    <scope>NUCLEOTIDE SEQUENCE [LARGE SCALE GENOMIC DNA]</scope>
    <source>
        <strain evidence="4">Lake Konstanz</strain>
    </source>
</reference>
<dbReference type="AlphaFoldDB" id="A0A0S4JRQ4"/>
<feature type="compositionally biased region" description="Low complexity" evidence="2">
    <location>
        <begin position="1109"/>
        <end position="1131"/>
    </location>
</feature>
<evidence type="ECO:0000313" key="4">
    <source>
        <dbReference type="Proteomes" id="UP000051952"/>
    </source>
</evidence>
<feature type="region of interest" description="Disordered" evidence="2">
    <location>
        <begin position="1047"/>
        <end position="1159"/>
    </location>
</feature>
<dbReference type="Proteomes" id="UP000051952">
    <property type="component" value="Unassembled WGS sequence"/>
</dbReference>
<feature type="region of interest" description="Disordered" evidence="2">
    <location>
        <begin position="150"/>
        <end position="176"/>
    </location>
</feature>
<evidence type="ECO:0000256" key="2">
    <source>
        <dbReference type="SAM" id="MobiDB-lite"/>
    </source>
</evidence>
<organism evidence="3 4">
    <name type="scientific">Bodo saltans</name>
    <name type="common">Flagellated protozoan</name>
    <dbReference type="NCBI Taxonomy" id="75058"/>
    <lineage>
        <taxon>Eukaryota</taxon>
        <taxon>Discoba</taxon>
        <taxon>Euglenozoa</taxon>
        <taxon>Kinetoplastea</taxon>
        <taxon>Metakinetoplastina</taxon>
        <taxon>Eubodonida</taxon>
        <taxon>Bodonidae</taxon>
        <taxon>Bodo</taxon>
    </lineage>
</organism>
<evidence type="ECO:0000256" key="1">
    <source>
        <dbReference type="SAM" id="Coils"/>
    </source>
</evidence>
<dbReference type="VEuPathDB" id="TriTrypDB:BSAL_42985"/>
<keyword evidence="4" id="KW-1185">Reference proteome</keyword>
<feature type="compositionally biased region" description="Low complexity" evidence="2">
    <location>
        <begin position="1058"/>
        <end position="1071"/>
    </location>
</feature>
<sequence>MGKVRLWIETALRDVVLLLHREAVPSATIKRVSNRLAALQRDVVDLEHLRRTKDSDGVEATEICRGVMASVLAKVLEVEIPERAVRDLEMDARILQSKIREMERERDAALRQVEEARKIEKRHSEAHMYALHCYFREVYQLRQAIQHPSNAGFAAGSPHSTHGPASAAPVSGGGGGGTFFPPMGSLMTEKSMGVSLLTSVLGDNTTFNVNPSSHRTSVATSGMKQLPIDISNPLDQSGEGGPPSVTSNASSSKTAAPPLLIPTRSMRFPKQGNGPQVDAEAAAALLSVQQLYCTDAIFDYETYLDLQRSDELGWEGKYHQLKETYEGFQQQVDRDKAAALKAHTDDIRRERDKYEQLQLKLQQQIAKTKMIQLLVSAHARDYRQQLSDLREQLNKSRAGMLEAMRQLNIQVSSLSDYNQVLVDFVKAASKYMGEMTHSYFATGSGGNNTVEELTRFRFQRSLVPAPTDSVNQREAKLYWRRHELSNVLFSTIMEQRQVHEERVTAMATAQELKGVVVRLQNENAELLQNTGYAFAGVNRLLDAAALEAEQFVNRFGASGTTGHLITSSTYNGVGDLVDRRPTEAIDLPLTIVAVPSAGPSSASHLSRSQIGAKNPTSIVTSSLFLELPRSTAWLAGRQWKGAVAPIMADYRRLENKEQNLNDRDQDASSVSVLHNTYLRPKFNENEVESQFQNDRLFLHRLFACARDPHYYMRDGDRDVILTAWRRHTHLVHERNKSVFQRILVRSMHSTLTTFTNDMVADIVKRGILEMGTAAMTRSDVLQWRESIEQLREFNVRMDFNHVEKRQHAAKAIDANIRHLFRTVERTVVDQIRGIFPPPKLRAHGVPLNGKDVPDSASDVLSNGGKNGPGMVRTKSGRFVKAELRRPTAGRLNASGVFMQDSIDWRSSGMDCAATQTDISGDVAAPVDRRAGRAGARGGAGQDNRPSRIALMQTTGQFATISEQDDEASEFFRVESLQPPRCIAVPTSGGIGVEHLNHMSIKLLTRTSLMTTIPSMRQAIEDTQQSLVAATSAPKGLHHTPMLTLRQASAGAARRPDTAGSVVSSGSRSAGRLPSATMMRGPLSGNHNLLVAPPTSPRVGSAANRPPAVARALSPTSPSPSSSARTSSASRRIGLVPPAVYSTLTAPTTTALPSPQKSSP</sequence>
<accession>A0A0S4JRQ4</accession>
<feature type="region of interest" description="Disordered" evidence="2">
    <location>
        <begin position="228"/>
        <end position="257"/>
    </location>
</feature>
<keyword evidence="1" id="KW-0175">Coiled coil</keyword>
<dbReference type="EMBL" id="CYKH01002156">
    <property type="protein sequence ID" value="CUG93459.1"/>
    <property type="molecule type" value="Genomic_DNA"/>
</dbReference>
<feature type="compositionally biased region" description="Polar residues" evidence="2">
    <location>
        <begin position="244"/>
        <end position="254"/>
    </location>
</feature>